<dbReference type="EMBL" id="CP136895">
    <property type="protein sequence ID" value="WOL12514.1"/>
    <property type="molecule type" value="Genomic_DNA"/>
</dbReference>
<feature type="domain" description="RING-type" evidence="3">
    <location>
        <begin position="243"/>
        <end position="302"/>
    </location>
</feature>
<feature type="region of interest" description="Disordered" evidence="2">
    <location>
        <begin position="76"/>
        <end position="142"/>
    </location>
</feature>
<dbReference type="InterPro" id="IPR001841">
    <property type="entry name" value="Znf_RING"/>
</dbReference>
<feature type="compositionally biased region" description="Low complexity" evidence="2">
    <location>
        <begin position="88"/>
        <end position="103"/>
    </location>
</feature>
<dbReference type="PANTHER" id="PTHR31150">
    <property type="entry name" value="EXPRESSED PROTEIN"/>
    <property type="match status" value="1"/>
</dbReference>
<proteinExistence type="predicted"/>
<gene>
    <name evidence="4" type="ORF">Cni_G21281</name>
</gene>
<accession>A0AAQ3KQF7</accession>
<dbReference type="Proteomes" id="UP001327560">
    <property type="component" value="Chromosome 6"/>
</dbReference>
<name>A0AAQ3KQF7_9LILI</name>
<dbReference type="GO" id="GO:0008270">
    <property type="term" value="F:zinc ion binding"/>
    <property type="evidence" value="ECO:0007669"/>
    <property type="project" value="UniProtKB-KW"/>
</dbReference>
<keyword evidence="5" id="KW-1185">Reference proteome</keyword>
<keyword evidence="1" id="KW-0479">Metal-binding</keyword>
<dbReference type="AlphaFoldDB" id="A0AAQ3KQF7"/>
<organism evidence="4 5">
    <name type="scientific">Canna indica</name>
    <name type="common">Indian-shot</name>
    <dbReference type="NCBI Taxonomy" id="4628"/>
    <lineage>
        <taxon>Eukaryota</taxon>
        <taxon>Viridiplantae</taxon>
        <taxon>Streptophyta</taxon>
        <taxon>Embryophyta</taxon>
        <taxon>Tracheophyta</taxon>
        <taxon>Spermatophyta</taxon>
        <taxon>Magnoliopsida</taxon>
        <taxon>Liliopsida</taxon>
        <taxon>Zingiberales</taxon>
        <taxon>Cannaceae</taxon>
        <taxon>Canna</taxon>
    </lineage>
</organism>
<dbReference type="InterPro" id="IPR013083">
    <property type="entry name" value="Znf_RING/FYVE/PHD"/>
</dbReference>
<evidence type="ECO:0000313" key="5">
    <source>
        <dbReference type="Proteomes" id="UP001327560"/>
    </source>
</evidence>
<dbReference type="SMART" id="SM00184">
    <property type="entry name" value="RING"/>
    <property type="match status" value="1"/>
</dbReference>
<dbReference type="SUPFAM" id="SSF57850">
    <property type="entry name" value="RING/U-box"/>
    <property type="match status" value="1"/>
</dbReference>
<keyword evidence="1" id="KW-0862">Zinc</keyword>
<dbReference type="Gene3D" id="3.30.40.10">
    <property type="entry name" value="Zinc/RING finger domain, C3HC4 (zinc finger)"/>
    <property type="match status" value="1"/>
</dbReference>
<feature type="compositionally biased region" description="Polar residues" evidence="2">
    <location>
        <begin position="104"/>
        <end position="132"/>
    </location>
</feature>
<keyword evidence="1" id="KW-0863">Zinc-finger</keyword>
<evidence type="ECO:0000259" key="3">
    <source>
        <dbReference type="PROSITE" id="PS50089"/>
    </source>
</evidence>
<sequence>MGANCCTAANNKPLQDAALSTYKNIKQSPSWTFRRRNKTHIEDTVDNPAQDSHNNSGNANIESKLRATIKCQLMDEGGSNESDSTLECKVSSKPSCSGGSSASRKLNSVPSNSSFFKGDPSSSRSYTSQPDHSPSIKAHNSPGYQVLDEISDSRIPFLNLSNEDRSPKARHSLVPSFCSNNLSIGGSRDRSFDGQTTNTFLELTSSQRERWSFDRENLTSIKCKVGKLIPQQPEPVSPGQQKCKICSKLLKKRSPWSSQKIVSTNELCVVSVLFCGHVYHAECLEKLTPEINKFDPSCPVCTNGEKSITRLLGKTESRARGNISRVVMADTDDLDGGIISESQKRAGKVHRMGASSSMKSSFSKSFLRRNFSIALRPSRSVNSVNESTMKKIFFWSRYLEF</sequence>
<reference evidence="4 5" key="1">
    <citation type="submission" date="2023-10" db="EMBL/GenBank/DDBJ databases">
        <title>Chromosome-scale genome assembly provides insights into flower coloration mechanisms of Canna indica.</title>
        <authorList>
            <person name="Li C."/>
        </authorList>
    </citation>
    <scope>NUCLEOTIDE SEQUENCE [LARGE SCALE GENOMIC DNA]</scope>
    <source>
        <tissue evidence="4">Flower</tissue>
    </source>
</reference>
<evidence type="ECO:0000313" key="4">
    <source>
        <dbReference type="EMBL" id="WOL12514.1"/>
    </source>
</evidence>
<protein>
    <recommendedName>
        <fullName evidence="3">RING-type domain-containing protein</fullName>
    </recommendedName>
</protein>
<dbReference type="PANTHER" id="PTHR31150:SF32">
    <property type="entry name" value="RING_U-BOX SUPERFAMILY PROTEIN"/>
    <property type="match status" value="1"/>
</dbReference>
<dbReference type="PROSITE" id="PS50089">
    <property type="entry name" value="ZF_RING_2"/>
    <property type="match status" value="1"/>
</dbReference>
<evidence type="ECO:0000256" key="2">
    <source>
        <dbReference type="SAM" id="MobiDB-lite"/>
    </source>
</evidence>
<evidence type="ECO:0000256" key="1">
    <source>
        <dbReference type="PROSITE-ProRule" id="PRU00175"/>
    </source>
</evidence>